<accession>A0A2K1L2A8</accession>
<dbReference type="Gramene" id="Pp3c2_19870V3.2">
    <property type="protein sequence ID" value="PAC:32934286.CDS.1"/>
    <property type="gene ID" value="Pp3c2_19870"/>
</dbReference>
<sequence length="75" mass="8696">MFPHCCNQIRHLGSGPHLPCKAVINGQIKHCFTIPYHYHPLKEGYYCSVTANLYCRDEILEGSKQESPKLDCFQW</sequence>
<proteinExistence type="predicted"/>
<reference evidence="2" key="3">
    <citation type="submission" date="2020-12" db="UniProtKB">
        <authorList>
            <consortium name="EnsemblPlants"/>
        </authorList>
    </citation>
    <scope>IDENTIFICATION</scope>
</reference>
<dbReference type="Proteomes" id="UP000006727">
    <property type="component" value="Chromosome 2"/>
</dbReference>
<organism evidence="1">
    <name type="scientific">Physcomitrium patens</name>
    <name type="common">Spreading-leaved earth moss</name>
    <name type="synonym">Physcomitrella patens</name>
    <dbReference type="NCBI Taxonomy" id="3218"/>
    <lineage>
        <taxon>Eukaryota</taxon>
        <taxon>Viridiplantae</taxon>
        <taxon>Streptophyta</taxon>
        <taxon>Embryophyta</taxon>
        <taxon>Bryophyta</taxon>
        <taxon>Bryophytina</taxon>
        <taxon>Bryopsida</taxon>
        <taxon>Funariidae</taxon>
        <taxon>Funariales</taxon>
        <taxon>Funariaceae</taxon>
        <taxon>Physcomitrium</taxon>
    </lineage>
</organism>
<name>A0A2K1L2A8_PHYPA</name>
<evidence type="ECO:0000313" key="1">
    <source>
        <dbReference type="EMBL" id="PNR60170.1"/>
    </source>
</evidence>
<protein>
    <submittedName>
        <fullName evidence="1 2">Uncharacterized protein</fullName>
    </submittedName>
</protein>
<evidence type="ECO:0000313" key="3">
    <source>
        <dbReference type="Proteomes" id="UP000006727"/>
    </source>
</evidence>
<keyword evidence="3" id="KW-1185">Reference proteome</keyword>
<reference evidence="1 3" key="1">
    <citation type="journal article" date="2008" name="Science">
        <title>The Physcomitrella genome reveals evolutionary insights into the conquest of land by plants.</title>
        <authorList>
            <person name="Rensing S."/>
            <person name="Lang D."/>
            <person name="Zimmer A."/>
            <person name="Terry A."/>
            <person name="Salamov A."/>
            <person name="Shapiro H."/>
            <person name="Nishiyama T."/>
            <person name="Perroud P.-F."/>
            <person name="Lindquist E."/>
            <person name="Kamisugi Y."/>
            <person name="Tanahashi T."/>
            <person name="Sakakibara K."/>
            <person name="Fujita T."/>
            <person name="Oishi K."/>
            <person name="Shin-I T."/>
            <person name="Kuroki Y."/>
            <person name="Toyoda A."/>
            <person name="Suzuki Y."/>
            <person name="Hashimoto A."/>
            <person name="Yamaguchi K."/>
            <person name="Sugano A."/>
            <person name="Kohara Y."/>
            <person name="Fujiyama A."/>
            <person name="Anterola A."/>
            <person name="Aoki S."/>
            <person name="Ashton N."/>
            <person name="Barbazuk W.B."/>
            <person name="Barker E."/>
            <person name="Bennetzen J."/>
            <person name="Bezanilla M."/>
            <person name="Blankenship R."/>
            <person name="Cho S.H."/>
            <person name="Dutcher S."/>
            <person name="Estelle M."/>
            <person name="Fawcett J.A."/>
            <person name="Gundlach H."/>
            <person name="Hanada K."/>
            <person name="Heyl A."/>
            <person name="Hicks K.A."/>
            <person name="Hugh J."/>
            <person name="Lohr M."/>
            <person name="Mayer K."/>
            <person name="Melkozernov A."/>
            <person name="Murata T."/>
            <person name="Nelson D."/>
            <person name="Pils B."/>
            <person name="Prigge M."/>
            <person name="Reiss B."/>
            <person name="Renner T."/>
            <person name="Rombauts S."/>
            <person name="Rushton P."/>
            <person name="Sanderfoot A."/>
            <person name="Schween G."/>
            <person name="Shiu S.-H."/>
            <person name="Stueber K."/>
            <person name="Theodoulou F.L."/>
            <person name="Tu H."/>
            <person name="Van de Peer Y."/>
            <person name="Verrier P.J."/>
            <person name="Waters E."/>
            <person name="Wood A."/>
            <person name="Yang L."/>
            <person name="Cove D."/>
            <person name="Cuming A."/>
            <person name="Hasebe M."/>
            <person name="Lucas S."/>
            <person name="Mishler D.B."/>
            <person name="Reski R."/>
            <person name="Grigoriev I."/>
            <person name="Quatrano R.S."/>
            <person name="Boore J.L."/>
        </authorList>
    </citation>
    <scope>NUCLEOTIDE SEQUENCE [LARGE SCALE GENOMIC DNA]</scope>
    <source>
        <strain evidence="2 3">cv. Gransden 2004</strain>
    </source>
</reference>
<dbReference type="Gramene" id="Pp3c2_19870V3.1">
    <property type="protein sequence ID" value="PAC:32934285.CDS.1"/>
    <property type="gene ID" value="Pp3c2_19870"/>
</dbReference>
<dbReference type="EnsemblPlants" id="Pp3c2_19870V3.2">
    <property type="protein sequence ID" value="PAC:32934286.CDS.1"/>
    <property type="gene ID" value="Pp3c2_19870"/>
</dbReference>
<reference evidence="1 3" key="2">
    <citation type="journal article" date="2018" name="Plant J.">
        <title>The Physcomitrella patens chromosome-scale assembly reveals moss genome structure and evolution.</title>
        <authorList>
            <person name="Lang D."/>
            <person name="Ullrich K.K."/>
            <person name="Murat F."/>
            <person name="Fuchs J."/>
            <person name="Jenkins J."/>
            <person name="Haas F.B."/>
            <person name="Piednoel M."/>
            <person name="Gundlach H."/>
            <person name="Van Bel M."/>
            <person name="Meyberg R."/>
            <person name="Vives C."/>
            <person name="Morata J."/>
            <person name="Symeonidi A."/>
            <person name="Hiss M."/>
            <person name="Muchero W."/>
            <person name="Kamisugi Y."/>
            <person name="Saleh O."/>
            <person name="Blanc G."/>
            <person name="Decker E.L."/>
            <person name="van Gessel N."/>
            <person name="Grimwood J."/>
            <person name="Hayes R.D."/>
            <person name="Graham S.W."/>
            <person name="Gunter L.E."/>
            <person name="McDaniel S.F."/>
            <person name="Hoernstein S.N.W."/>
            <person name="Larsson A."/>
            <person name="Li F.W."/>
            <person name="Perroud P.F."/>
            <person name="Phillips J."/>
            <person name="Ranjan P."/>
            <person name="Rokshar D.S."/>
            <person name="Rothfels C.J."/>
            <person name="Schneider L."/>
            <person name="Shu S."/>
            <person name="Stevenson D.W."/>
            <person name="Thummler F."/>
            <person name="Tillich M."/>
            <person name="Villarreal Aguilar J.C."/>
            <person name="Widiez T."/>
            <person name="Wong G.K."/>
            <person name="Wymore A."/>
            <person name="Zhang Y."/>
            <person name="Zimmer A.D."/>
            <person name="Quatrano R.S."/>
            <person name="Mayer K.F.X."/>
            <person name="Goodstein D."/>
            <person name="Casacuberta J.M."/>
            <person name="Vandepoele K."/>
            <person name="Reski R."/>
            <person name="Cuming A.C."/>
            <person name="Tuskan G.A."/>
            <person name="Maumus F."/>
            <person name="Salse J."/>
            <person name="Schmutz J."/>
            <person name="Rensing S.A."/>
        </authorList>
    </citation>
    <scope>NUCLEOTIDE SEQUENCE [LARGE SCALE GENOMIC DNA]</scope>
    <source>
        <strain evidence="2 3">cv. Gransden 2004</strain>
    </source>
</reference>
<dbReference type="EMBL" id="ABEU02000002">
    <property type="protein sequence ID" value="PNR60170.1"/>
    <property type="molecule type" value="Genomic_DNA"/>
</dbReference>
<gene>
    <name evidence="1" type="ORF">PHYPA_002963</name>
</gene>
<dbReference type="InParanoid" id="A0A2K1L2A8"/>
<evidence type="ECO:0000313" key="2">
    <source>
        <dbReference type="EnsemblPlants" id="PAC:32934285.CDS.1"/>
    </source>
</evidence>
<dbReference type="EnsemblPlants" id="Pp3c2_19870V3.1">
    <property type="protein sequence ID" value="PAC:32934285.CDS.1"/>
    <property type="gene ID" value="Pp3c2_19870"/>
</dbReference>
<dbReference type="AlphaFoldDB" id="A0A2K1L2A8"/>